<organism evidence="1 2">
    <name type="scientific">Stegodyphus mimosarum</name>
    <name type="common">African social velvet spider</name>
    <dbReference type="NCBI Taxonomy" id="407821"/>
    <lineage>
        <taxon>Eukaryota</taxon>
        <taxon>Metazoa</taxon>
        <taxon>Ecdysozoa</taxon>
        <taxon>Arthropoda</taxon>
        <taxon>Chelicerata</taxon>
        <taxon>Arachnida</taxon>
        <taxon>Araneae</taxon>
        <taxon>Araneomorphae</taxon>
        <taxon>Entelegynae</taxon>
        <taxon>Eresoidea</taxon>
        <taxon>Eresidae</taxon>
        <taxon>Stegodyphus</taxon>
    </lineage>
</organism>
<name>A0A087T2P4_STEMI</name>
<feature type="non-terminal residue" evidence="1">
    <location>
        <position position="30"/>
    </location>
</feature>
<evidence type="ECO:0000313" key="1">
    <source>
        <dbReference type="EMBL" id="KFM59383.1"/>
    </source>
</evidence>
<protein>
    <submittedName>
        <fullName evidence="1">Uncharacterized protein</fullName>
    </submittedName>
</protein>
<dbReference type="EMBL" id="KK113119">
    <property type="protein sequence ID" value="KFM59383.1"/>
    <property type="molecule type" value="Genomic_DNA"/>
</dbReference>
<keyword evidence="2" id="KW-1185">Reference proteome</keyword>
<accession>A0A087T2P4</accession>
<evidence type="ECO:0000313" key="2">
    <source>
        <dbReference type="Proteomes" id="UP000054359"/>
    </source>
</evidence>
<proteinExistence type="predicted"/>
<feature type="non-terminal residue" evidence="1">
    <location>
        <position position="1"/>
    </location>
</feature>
<reference evidence="1 2" key="1">
    <citation type="submission" date="2013-11" db="EMBL/GenBank/DDBJ databases">
        <title>Genome sequencing of Stegodyphus mimosarum.</title>
        <authorList>
            <person name="Bechsgaard J."/>
        </authorList>
    </citation>
    <scope>NUCLEOTIDE SEQUENCE [LARGE SCALE GENOMIC DNA]</scope>
</reference>
<gene>
    <name evidence="1" type="ORF">X975_08517</name>
</gene>
<dbReference type="AlphaFoldDB" id="A0A087T2P4"/>
<sequence>GNEAHRFRCLISTPPFLFCKQLDNYQLFSC</sequence>
<dbReference type="Proteomes" id="UP000054359">
    <property type="component" value="Unassembled WGS sequence"/>
</dbReference>